<keyword evidence="4 7" id="KW-0067">ATP-binding</keyword>
<dbReference type="GO" id="GO:0030983">
    <property type="term" value="F:mismatched DNA binding"/>
    <property type="evidence" value="ECO:0007669"/>
    <property type="project" value="InterPro"/>
</dbReference>
<dbReference type="InterPro" id="IPR002625">
    <property type="entry name" value="Smr_dom"/>
</dbReference>
<evidence type="ECO:0000256" key="4">
    <source>
        <dbReference type="ARBA" id="ARBA00022840"/>
    </source>
</evidence>
<comment type="function">
    <text evidence="7">Endonuclease that is involved in the suppression of homologous recombination and thus may have a key role in the control of bacterial genetic diversity.</text>
</comment>
<dbReference type="SUPFAM" id="SSF52540">
    <property type="entry name" value="P-loop containing nucleoside triphosphate hydrolases"/>
    <property type="match status" value="1"/>
</dbReference>
<evidence type="ECO:0000256" key="1">
    <source>
        <dbReference type="ARBA" id="ARBA00022730"/>
    </source>
</evidence>
<sequence length="780" mass="89545">MSNFNGGGVPILEKTYRDLEIDKVLGIIGSYSHSVYGKRYLKSKIQFYKNLENLQREIEISRSFFMLKNNQLLFNIKGIPDIKETLEKLKSNSISETKDFRRIAEFHEVVYREYKENNNNFDKNVTDVFIKFSFLRDMAKEIFNAIDIDGEIKDTASELLRNLRSQIKKTKQKIDSLYSSYTNKYSKYLSIEKPVFKNGRLCLAVKAENRKYIKGIFVAKSDSGATYFIEPERISASNEELIDLQNKERNEISRILSELKLMISRNIETIYKNIDVVSYIDYHIAKANYSFYRKADYFIPKKHHKKIYFKDLKHPLLGDGSVPLDIDLENNGMIITGPNTGGKTVTLKSIGVAFFLSHVGLPILSMKAEMPFINSIYTDMGDEQSITQNLSTFSAHLVNINEIIKNADENSLVLIDELGTGTDPIEGSALGKSIIDYLIKKNVKLFITSHLSEIKLYSIENSNLTSASMSFDMNTLKPTYHLMMGVPGASHAIEIASRMGFIKEIIEKATEYISSEHSNSENIFSKISKTYEEMQSNKEFHENKRKQLEKKEREFNKKYELLKDKKIEELDNEIGNLNSQIREAKKEMENLIKNIKYSKNLEEAKNSLKKLENIQNNFKSRDMDKAKNKKIKYNFEKGMKVLVQGNKKGEISEIRGKKAKVNLEDSPIEITYDLSELKPVKKENNRKTSLSDKMTYTPTKKVIPEIDLRGYTVQEAIPEIEKLLSDIMLNEMDEGYIIHGKGSGKLAEGIWDYLRKNKDIKNFRLGKTGEGGSGVTVVEV</sequence>
<comment type="function">
    <text evidence="7">Acts as a ribosome collision sensor, splitting the ribosome into its 2 subunits. Detects stalled/collided 70S ribosomes which it binds and splits by an ATP-hydrolysis driven conformational change. Acts upstream of the ribosome quality control system (RQC), a ribosome-associated complex that mediates the extraction of incompletely synthesized nascent chains from stalled ribosomes and their subsequent degradation. Probably generates substrates for RQC.</text>
</comment>
<dbReference type="InterPro" id="IPR005747">
    <property type="entry name" value="MutS2"/>
</dbReference>
<dbReference type="SUPFAM" id="SSF48334">
    <property type="entry name" value="DNA repair protein MutS, domain III"/>
    <property type="match status" value="1"/>
</dbReference>
<keyword evidence="8" id="KW-0175">Coiled coil</keyword>
<reference evidence="10 11" key="1">
    <citation type="submission" date="2019-04" db="EMBL/GenBank/DDBJ databases">
        <title>Draft genome sequence data and analysis of a Fermenting Bacterium, Geotoga petraea strain HO-Geo1, isolated from heavy-oil petroleum reservoir in Russia.</title>
        <authorList>
            <person name="Grouzdev D.S."/>
            <person name="Semenova E.M."/>
            <person name="Sokolova D.S."/>
            <person name="Tourova T.P."/>
            <person name="Poltaraus A.B."/>
            <person name="Nazina T.N."/>
        </authorList>
    </citation>
    <scope>NUCLEOTIDE SEQUENCE [LARGE SCALE GENOMIC DNA]</scope>
    <source>
        <strain evidence="10 11">HO-Geo1</strain>
    </source>
</reference>
<accession>A0A4Z0W0I7</accession>
<keyword evidence="2 7" id="KW-0547">Nucleotide-binding</keyword>
<feature type="domain" description="Smr" evidence="9">
    <location>
        <begin position="706"/>
        <end position="780"/>
    </location>
</feature>
<dbReference type="SMART" id="SM00534">
    <property type="entry name" value="MUTSac"/>
    <property type="match status" value="1"/>
</dbReference>
<evidence type="ECO:0000259" key="9">
    <source>
        <dbReference type="PROSITE" id="PS50828"/>
    </source>
</evidence>
<dbReference type="SMART" id="SM00533">
    <property type="entry name" value="MUTSd"/>
    <property type="match status" value="1"/>
</dbReference>
<evidence type="ECO:0000313" key="11">
    <source>
        <dbReference type="Proteomes" id="UP000297288"/>
    </source>
</evidence>
<keyword evidence="5 7" id="KW-0694">RNA-binding</keyword>
<comment type="subunit">
    <text evidence="7">Homodimer. Binds to stalled ribosomes, contacting rRNA.</text>
</comment>
<dbReference type="PANTHER" id="PTHR48466">
    <property type="entry name" value="OS10G0509000 PROTEIN-RELATED"/>
    <property type="match status" value="1"/>
</dbReference>
<dbReference type="PROSITE" id="PS50828">
    <property type="entry name" value="SMR"/>
    <property type="match status" value="1"/>
</dbReference>
<dbReference type="InterPro" id="IPR007696">
    <property type="entry name" value="DNA_mismatch_repair_MutS_core"/>
</dbReference>
<dbReference type="Pfam" id="PF01713">
    <property type="entry name" value="Smr"/>
    <property type="match status" value="1"/>
</dbReference>
<proteinExistence type="inferred from homology"/>
<dbReference type="FunFam" id="3.40.50.300:FF:000830">
    <property type="entry name" value="Endonuclease MutS2"/>
    <property type="match status" value="1"/>
</dbReference>
<dbReference type="GO" id="GO:0019843">
    <property type="term" value="F:rRNA binding"/>
    <property type="evidence" value="ECO:0007669"/>
    <property type="project" value="UniProtKB-UniRule"/>
</dbReference>
<keyword evidence="1 7" id="KW-0699">rRNA-binding</keyword>
<dbReference type="Proteomes" id="UP000297288">
    <property type="component" value="Unassembled WGS sequence"/>
</dbReference>
<dbReference type="OrthoDB" id="9808166at2"/>
<dbReference type="PIRSF" id="PIRSF005814">
    <property type="entry name" value="MutS_YshD"/>
    <property type="match status" value="1"/>
</dbReference>
<dbReference type="SMART" id="SM00463">
    <property type="entry name" value="SMR"/>
    <property type="match status" value="1"/>
</dbReference>
<evidence type="ECO:0000256" key="3">
    <source>
        <dbReference type="ARBA" id="ARBA00022801"/>
    </source>
</evidence>
<dbReference type="GO" id="GO:0043023">
    <property type="term" value="F:ribosomal large subunit binding"/>
    <property type="evidence" value="ECO:0007669"/>
    <property type="project" value="UniProtKB-UniRule"/>
</dbReference>
<dbReference type="GO" id="GO:0006298">
    <property type="term" value="P:mismatch repair"/>
    <property type="evidence" value="ECO:0007669"/>
    <property type="project" value="InterPro"/>
</dbReference>
<dbReference type="SUPFAM" id="SSF160443">
    <property type="entry name" value="SMR domain-like"/>
    <property type="match status" value="1"/>
</dbReference>
<name>A0A4Z0W0I7_9BACT</name>
<keyword evidence="7" id="KW-0540">Nuclease</keyword>
<keyword evidence="6 7" id="KW-0238">DNA-binding</keyword>
<gene>
    <name evidence="7" type="primary">mutS2</name>
    <name evidence="7" type="synonym">rqcU</name>
    <name evidence="10" type="ORF">E4650_08070</name>
</gene>
<feature type="coiled-coil region" evidence="8">
    <location>
        <begin position="531"/>
        <end position="621"/>
    </location>
</feature>
<evidence type="ECO:0000313" key="10">
    <source>
        <dbReference type="EMBL" id="TGG87253.1"/>
    </source>
</evidence>
<dbReference type="GO" id="GO:0045910">
    <property type="term" value="P:negative regulation of DNA recombination"/>
    <property type="evidence" value="ECO:0007669"/>
    <property type="project" value="InterPro"/>
</dbReference>
<evidence type="ECO:0000256" key="8">
    <source>
        <dbReference type="SAM" id="Coils"/>
    </source>
</evidence>
<dbReference type="EC" id="3.1.-.-" evidence="7"/>
<dbReference type="GO" id="GO:0072344">
    <property type="term" value="P:rescue of stalled ribosome"/>
    <property type="evidence" value="ECO:0007669"/>
    <property type="project" value="UniProtKB-UniRule"/>
</dbReference>
<dbReference type="AlphaFoldDB" id="A0A4Z0W0I7"/>
<dbReference type="InterPro" id="IPR036187">
    <property type="entry name" value="DNA_mismatch_repair_MutS_sf"/>
</dbReference>
<keyword evidence="3 7" id="KW-0378">Hydrolase</keyword>
<comment type="caution">
    <text evidence="10">The sequence shown here is derived from an EMBL/GenBank/DDBJ whole genome shotgun (WGS) entry which is preliminary data.</text>
</comment>
<dbReference type="PANTHER" id="PTHR48466:SF2">
    <property type="entry name" value="OS10G0509000 PROTEIN"/>
    <property type="match status" value="1"/>
</dbReference>
<dbReference type="GO" id="GO:0016887">
    <property type="term" value="F:ATP hydrolysis activity"/>
    <property type="evidence" value="ECO:0007669"/>
    <property type="project" value="InterPro"/>
</dbReference>
<dbReference type="InterPro" id="IPR045076">
    <property type="entry name" value="MutS"/>
</dbReference>
<dbReference type="EMBL" id="SRME01000005">
    <property type="protein sequence ID" value="TGG87253.1"/>
    <property type="molecule type" value="Genomic_DNA"/>
</dbReference>
<dbReference type="InterPro" id="IPR027417">
    <property type="entry name" value="P-loop_NTPase"/>
</dbReference>
<feature type="binding site" evidence="7">
    <location>
        <begin position="337"/>
        <end position="344"/>
    </location>
    <ligand>
        <name>ATP</name>
        <dbReference type="ChEBI" id="CHEBI:30616"/>
    </ligand>
</feature>
<feature type="coiled-coil region" evidence="8">
    <location>
        <begin position="153"/>
        <end position="180"/>
    </location>
</feature>
<keyword evidence="7 10" id="KW-0255">Endonuclease</keyword>
<dbReference type="GO" id="GO:0005524">
    <property type="term" value="F:ATP binding"/>
    <property type="evidence" value="ECO:0007669"/>
    <property type="project" value="UniProtKB-UniRule"/>
</dbReference>
<dbReference type="Gene3D" id="3.40.50.300">
    <property type="entry name" value="P-loop containing nucleotide triphosphate hydrolases"/>
    <property type="match status" value="1"/>
</dbReference>
<dbReference type="Gene3D" id="3.30.1370.110">
    <property type="match status" value="1"/>
</dbReference>
<dbReference type="EC" id="3.6.4.-" evidence="7"/>
<dbReference type="Pfam" id="PF00488">
    <property type="entry name" value="MutS_V"/>
    <property type="match status" value="1"/>
</dbReference>
<evidence type="ECO:0000256" key="7">
    <source>
        <dbReference type="HAMAP-Rule" id="MF_00092"/>
    </source>
</evidence>
<dbReference type="GO" id="GO:0140664">
    <property type="term" value="F:ATP-dependent DNA damage sensor activity"/>
    <property type="evidence" value="ECO:0007669"/>
    <property type="project" value="InterPro"/>
</dbReference>
<dbReference type="NCBIfam" id="TIGR01069">
    <property type="entry name" value="mutS2"/>
    <property type="match status" value="1"/>
</dbReference>
<comment type="similarity">
    <text evidence="7">Belongs to the DNA mismatch repair MutS family. MutS2 subfamily.</text>
</comment>
<protein>
    <recommendedName>
        <fullName evidence="7">Endonuclease MutS2</fullName>
        <ecNumber evidence="7">3.1.-.-</ecNumber>
    </recommendedName>
    <alternativeName>
        <fullName evidence="7">Ribosome-associated protein quality control-upstream factor</fullName>
        <shortName evidence="7">RQC-upstream factor</shortName>
        <shortName evidence="7">RqcU</shortName>
        <ecNumber evidence="7">3.6.4.-</ecNumber>
    </alternativeName>
</protein>
<evidence type="ECO:0000256" key="6">
    <source>
        <dbReference type="ARBA" id="ARBA00023125"/>
    </source>
</evidence>
<evidence type="ECO:0000256" key="5">
    <source>
        <dbReference type="ARBA" id="ARBA00022884"/>
    </source>
</evidence>
<organism evidence="10 11">
    <name type="scientific">Geotoga petraea</name>
    <dbReference type="NCBI Taxonomy" id="28234"/>
    <lineage>
        <taxon>Bacteria</taxon>
        <taxon>Thermotogati</taxon>
        <taxon>Thermotogota</taxon>
        <taxon>Thermotogae</taxon>
        <taxon>Petrotogales</taxon>
        <taxon>Petrotogaceae</taxon>
        <taxon>Geotoga</taxon>
    </lineage>
</organism>
<dbReference type="InterPro" id="IPR036063">
    <property type="entry name" value="Smr_dom_sf"/>
</dbReference>
<dbReference type="InterPro" id="IPR000432">
    <property type="entry name" value="DNA_mismatch_repair_MutS_C"/>
</dbReference>
<dbReference type="GO" id="GO:0004519">
    <property type="term" value="F:endonuclease activity"/>
    <property type="evidence" value="ECO:0007669"/>
    <property type="project" value="UniProtKB-UniRule"/>
</dbReference>
<evidence type="ECO:0000256" key="2">
    <source>
        <dbReference type="ARBA" id="ARBA00022741"/>
    </source>
</evidence>
<dbReference type="HAMAP" id="MF_00092">
    <property type="entry name" value="MutS2"/>
    <property type="match status" value="1"/>
</dbReference>